<evidence type="ECO:0000313" key="1">
    <source>
        <dbReference type="EMBL" id="RXH68906.1"/>
    </source>
</evidence>
<gene>
    <name evidence="1" type="ORF">DVH24_031239</name>
</gene>
<dbReference type="Proteomes" id="UP000290289">
    <property type="component" value="Chromosome 17"/>
</dbReference>
<protein>
    <submittedName>
        <fullName evidence="1">Uncharacterized protein</fullName>
    </submittedName>
</protein>
<proteinExistence type="predicted"/>
<keyword evidence="2" id="KW-1185">Reference proteome</keyword>
<reference evidence="1 2" key="1">
    <citation type="submission" date="2018-10" db="EMBL/GenBank/DDBJ databases">
        <title>A high-quality apple genome assembly.</title>
        <authorList>
            <person name="Hu J."/>
        </authorList>
    </citation>
    <scope>NUCLEOTIDE SEQUENCE [LARGE SCALE GENOMIC DNA]</scope>
    <source>
        <strain evidence="2">cv. HFTH1</strain>
        <tissue evidence="1">Young leaf</tissue>
    </source>
</reference>
<name>A0A498HBS5_MALDO</name>
<accession>A0A498HBS5</accession>
<dbReference type="EMBL" id="RDQH01000343">
    <property type="protein sequence ID" value="RXH68906.1"/>
    <property type="molecule type" value="Genomic_DNA"/>
</dbReference>
<dbReference type="AlphaFoldDB" id="A0A498HBS5"/>
<evidence type="ECO:0000313" key="2">
    <source>
        <dbReference type="Proteomes" id="UP000290289"/>
    </source>
</evidence>
<sequence>MSEDDLWYQVRVTKSRDLETVGRWSTMIAHPKIKMADPYLDVKGGYGASYGDDDTTSSSCHRPCSFES</sequence>
<organism evidence="1 2">
    <name type="scientific">Malus domestica</name>
    <name type="common">Apple</name>
    <name type="synonym">Pyrus malus</name>
    <dbReference type="NCBI Taxonomy" id="3750"/>
    <lineage>
        <taxon>Eukaryota</taxon>
        <taxon>Viridiplantae</taxon>
        <taxon>Streptophyta</taxon>
        <taxon>Embryophyta</taxon>
        <taxon>Tracheophyta</taxon>
        <taxon>Spermatophyta</taxon>
        <taxon>Magnoliopsida</taxon>
        <taxon>eudicotyledons</taxon>
        <taxon>Gunneridae</taxon>
        <taxon>Pentapetalae</taxon>
        <taxon>rosids</taxon>
        <taxon>fabids</taxon>
        <taxon>Rosales</taxon>
        <taxon>Rosaceae</taxon>
        <taxon>Amygdaloideae</taxon>
        <taxon>Maleae</taxon>
        <taxon>Malus</taxon>
    </lineage>
</organism>
<comment type="caution">
    <text evidence="1">The sequence shown here is derived from an EMBL/GenBank/DDBJ whole genome shotgun (WGS) entry which is preliminary data.</text>
</comment>